<dbReference type="InterPro" id="IPR001628">
    <property type="entry name" value="Znf_hrmn_rcpt"/>
</dbReference>
<feature type="domain" description="NR LBD" evidence="11">
    <location>
        <begin position="266"/>
        <end position="492"/>
    </location>
</feature>
<dbReference type="GO" id="GO:0000978">
    <property type="term" value="F:RNA polymerase II cis-regulatory region sequence-specific DNA binding"/>
    <property type="evidence" value="ECO:0007669"/>
    <property type="project" value="TreeGrafter"/>
</dbReference>
<dbReference type="PROSITE" id="PS00031">
    <property type="entry name" value="NUCLEAR_REC_DBD_1"/>
    <property type="match status" value="1"/>
</dbReference>
<dbReference type="PRINTS" id="PR00398">
    <property type="entry name" value="STRDHORMONER"/>
</dbReference>
<keyword evidence="4 9" id="KW-0805">Transcription regulation</keyword>
<evidence type="ECO:0000256" key="4">
    <source>
        <dbReference type="ARBA" id="ARBA00023015"/>
    </source>
</evidence>
<proteinExistence type="inferred from homology"/>
<organism evidence="12">
    <name type="scientific">Oppiella nova</name>
    <dbReference type="NCBI Taxonomy" id="334625"/>
    <lineage>
        <taxon>Eukaryota</taxon>
        <taxon>Metazoa</taxon>
        <taxon>Ecdysozoa</taxon>
        <taxon>Arthropoda</taxon>
        <taxon>Chelicerata</taxon>
        <taxon>Arachnida</taxon>
        <taxon>Acari</taxon>
        <taxon>Acariformes</taxon>
        <taxon>Sarcoptiformes</taxon>
        <taxon>Oribatida</taxon>
        <taxon>Brachypylina</taxon>
        <taxon>Oppioidea</taxon>
        <taxon>Oppiidae</taxon>
        <taxon>Oppiella</taxon>
    </lineage>
</organism>
<evidence type="ECO:0000256" key="8">
    <source>
        <dbReference type="ARBA" id="ARBA00023242"/>
    </source>
</evidence>
<evidence type="ECO:0000313" key="12">
    <source>
        <dbReference type="EMBL" id="CAD7649015.1"/>
    </source>
</evidence>
<evidence type="ECO:0000313" key="13">
    <source>
        <dbReference type="Proteomes" id="UP000728032"/>
    </source>
</evidence>
<dbReference type="GO" id="GO:0004879">
    <property type="term" value="F:nuclear receptor activity"/>
    <property type="evidence" value="ECO:0007669"/>
    <property type="project" value="TreeGrafter"/>
</dbReference>
<dbReference type="SMART" id="SM00430">
    <property type="entry name" value="HOLI"/>
    <property type="match status" value="1"/>
</dbReference>
<dbReference type="Gene3D" id="1.10.565.10">
    <property type="entry name" value="Retinoid X Receptor"/>
    <property type="match status" value="1"/>
</dbReference>
<keyword evidence="5 9" id="KW-0238">DNA-binding</keyword>
<dbReference type="GO" id="GO:0005634">
    <property type="term" value="C:nucleus"/>
    <property type="evidence" value="ECO:0007669"/>
    <property type="project" value="UniProtKB-SubCell"/>
</dbReference>
<dbReference type="OrthoDB" id="6355676at2759"/>
<dbReference type="Pfam" id="PF00104">
    <property type="entry name" value="Hormone_recep"/>
    <property type="match status" value="1"/>
</dbReference>
<dbReference type="InterPro" id="IPR001723">
    <property type="entry name" value="Nuclear_hrmn_rcpt"/>
</dbReference>
<feature type="domain" description="Nuclear receptor" evidence="10">
    <location>
        <begin position="14"/>
        <end position="89"/>
    </location>
</feature>
<dbReference type="PROSITE" id="PS51030">
    <property type="entry name" value="NUCLEAR_REC_DBD_2"/>
    <property type="match status" value="1"/>
</dbReference>
<dbReference type="InterPro" id="IPR013088">
    <property type="entry name" value="Znf_NHR/GATA"/>
</dbReference>
<keyword evidence="8 9" id="KW-0539">Nucleus</keyword>
<evidence type="ECO:0000256" key="2">
    <source>
        <dbReference type="ARBA" id="ARBA00022771"/>
    </source>
</evidence>
<evidence type="ECO:0000256" key="1">
    <source>
        <dbReference type="ARBA" id="ARBA00022723"/>
    </source>
</evidence>
<dbReference type="GO" id="GO:0045944">
    <property type="term" value="P:positive regulation of transcription by RNA polymerase II"/>
    <property type="evidence" value="ECO:0007669"/>
    <property type="project" value="TreeGrafter"/>
</dbReference>
<comment type="subcellular location">
    <subcellularLocation>
        <location evidence="9">Nucleus</location>
    </subcellularLocation>
</comment>
<keyword evidence="2 9" id="KW-0863">Zinc-finger</keyword>
<dbReference type="GO" id="GO:0008270">
    <property type="term" value="F:zinc ion binding"/>
    <property type="evidence" value="ECO:0007669"/>
    <property type="project" value="UniProtKB-KW"/>
</dbReference>
<dbReference type="SUPFAM" id="SSF48508">
    <property type="entry name" value="Nuclear receptor ligand-binding domain"/>
    <property type="match status" value="1"/>
</dbReference>
<dbReference type="SUPFAM" id="SSF57716">
    <property type="entry name" value="Glucocorticoid receptor-like (DNA-binding domain)"/>
    <property type="match status" value="1"/>
</dbReference>
<comment type="similarity">
    <text evidence="9">Belongs to the nuclear hormone receptor family.</text>
</comment>
<dbReference type="PANTHER" id="PTHR24082:SF283">
    <property type="entry name" value="NUCLEAR HORMONE RECEPTOR HR96"/>
    <property type="match status" value="1"/>
</dbReference>
<dbReference type="Pfam" id="PF00105">
    <property type="entry name" value="zf-C4"/>
    <property type="match status" value="1"/>
</dbReference>
<dbReference type="PROSITE" id="PS51843">
    <property type="entry name" value="NR_LBD"/>
    <property type="match status" value="1"/>
</dbReference>
<evidence type="ECO:0000256" key="7">
    <source>
        <dbReference type="ARBA" id="ARBA00023170"/>
    </source>
</evidence>
<gene>
    <name evidence="12" type="ORF">ONB1V03_LOCUS7049</name>
</gene>
<keyword evidence="6 9" id="KW-0804">Transcription</keyword>
<evidence type="ECO:0008006" key="14">
    <source>
        <dbReference type="Google" id="ProtNLM"/>
    </source>
</evidence>
<evidence type="ECO:0000259" key="10">
    <source>
        <dbReference type="PROSITE" id="PS51030"/>
    </source>
</evidence>
<keyword evidence="7 9" id="KW-0675">Receptor</keyword>
<evidence type="ECO:0000256" key="6">
    <source>
        <dbReference type="ARBA" id="ARBA00023163"/>
    </source>
</evidence>
<keyword evidence="1 9" id="KW-0479">Metal-binding</keyword>
<evidence type="ECO:0000259" key="11">
    <source>
        <dbReference type="PROSITE" id="PS51843"/>
    </source>
</evidence>
<keyword evidence="13" id="KW-1185">Reference proteome</keyword>
<accession>A0A7R9LYL7</accession>
<name>A0A7R9LYL7_9ACAR</name>
<dbReference type="InterPro" id="IPR000536">
    <property type="entry name" value="Nucl_hrmn_rcpt_lig-bd"/>
</dbReference>
<dbReference type="EMBL" id="OC918253">
    <property type="protein sequence ID" value="CAD7649015.1"/>
    <property type="molecule type" value="Genomic_DNA"/>
</dbReference>
<sequence>MNFIRDNHLRNESKSLCEVCGDKARGCNFDAITCASCKEFFRRNAFKQKGLKCYFQNNCTIDVVSRRFCASCRLRKCFGAGMKKEYIMNEEQRHARKVKIIEKKRSRHSRKSDTIFDQHISDQFDQMMRDDGEAYPIMDQTDQLSDESPLPSPSLSPCSPCIATKGPNSPDLPIGTIVSSDVFGIEEKPKLSFRYSKEEIFSKNEKPEERNGEQNTVSSAAGMESITKLLSKVKVCRESNYYPTKYALLCRAGTTREQLSPKERHKLKHLTSNIQLMQAETIHELPCSGRFIDVLKITEIITFMLIKMCKKLTAFQNLSQSDQIALVKGGCMETLILRSIMTINLEKECWESMDLERNCKFSLKMEVLKQVNQKVYEAHRKYALSFEPEWRFDDNVMSCLIAICIFSADRPNLEDVDAIRSEQQCYINLLKRYLQTIYDETLAESTFHKLMDQLKITTTVSEVHIKAYFDVNTSQIEETGIGSLLMEIFDLNSRHADIKDP</sequence>
<dbReference type="Gene3D" id="3.30.50.10">
    <property type="entry name" value="Erythroid Transcription Factor GATA-1, subunit A"/>
    <property type="match status" value="1"/>
</dbReference>
<dbReference type="GO" id="GO:0030154">
    <property type="term" value="P:cell differentiation"/>
    <property type="evidence" value="ECO:0007669"/>
    <property type="project" value="TreeGrafter"/>
</dbReference>
<dbReference type="PRINTS" id="PR00047">
    <property type="entry name" value="STROIDFINGER"/>
</dbReference>
<dbReference type="PANTHER" id="PTHR24082">
    <property type="entry name" value="NUCLEAR HORMONE RECEPTOR"/>
    <property type="match status" value="1"/>
</dbReference>
<dbReference type="AlphaFoldDB" id="A0A7R9LYL7"/>
<dbReference type="InterPro" id="IPR050234">
    <property type="entry name" value="Nuclear_hormone_rcpt_NR1"/>
</dbReference>
<evidence type="ECO:0000256" key="3">
    <source>
        <dbReference type="ARBA" id="ARBA00022833"/>
    </source>
</evidence>
<reference evidence="12" key="1">
    <citation type="submission" date="2020-11" db="EMBL/GenBank/DDBJ databases">
        <authorList>
            <person name="Tran Van P."/>
        </authorList>
    </citation>
    <scope>NUCLEOTIDE SEQUENCE</scope>
</reference>
<protein>
    <recommendedName>
        <fullName evidence="14">Nuclear hormone receptor HR96</fullName>
    </recommendedName>
</protein>
<evidence type="ECO:0000256" key="9">
    <source>
        <dbReference type="RuleBase" id="RU004334"/>
    </source>
</evidence>
<dbReference type="GO" id="GO:0000122">
    <property type="term" value="P:negative regulation of transcription by RNA polymerase II"/>
    <property type="evidence" value="ECO:0007669"/>
    <property type="project" value="TreeGrafter"/>
</dbReference>
<dbReference type="InterPro" id="IPR035500">
    <property type="entry name" value="NHR-like_dom_sf"/>
</dbReference>
<dbReference type="EMBL" id="CAJPVJ010003428">
    <property type="protein sequence ID" value="CAG2167546.1"/>
    <property type="molecule type" value="Genomic_DNA"/>
</dbReference>
<keyword evidence="3 9" id="KW-0862">Zinc</keyword>
<dbReference type="Proteomes" id="UP000728032">
    <property type="component" value="Unassembled WGS sequence"/>
</dbReference>
<evidence type="ECO:0000256" key="5">
    <source>
        <dbReference type="ARBA" id="ARBA00023125"/>
    </source>
</evidence>
<dbReference type="SMART" id="SM00399">
    <property type="entry name" value="ZnF_C4"/>
    <property type="match status" value="1"/>
</dbReference>